<dbReference type="Ensembl" id="ENSCJAT00000143505.1">
    <property type="protein sequence ID" value="ENSCJAP00000092993.1"/>
    <property type="gene ID" value="ENSCJAG00000081013.1"/>
</dbReference>
<dbReference type="Pfam" id="PF17489">
    <property type="entry name" value="Tnp_22_trimer"/>
    <property type="match status" value="1"/>
</dbReference>
<proteinExistence type="inferred from homology"/>
<dbReference type="Gene3D" id="1.20.5.390">
    <property type="entry name" value="L1 transposable element, trimerization domain"/>
    <property type="match status" value="1"/>
</dbReference>
<feature type="domain" description="L1 transposable element dsRBD-like" evidence="4">
    <location>
        <begin position="125"/>
        <end position="176"/>
    </location>
</feature>
<name>A0A8I4A622_CALJA</name>
<dbReference type="Gene3D" id="3.30.70.1820">
    <property type="entry name" value="L1 transposable element, RRM domain"/>
    <property type="match status" value="1"/>
</dbReference>
<dbReference type="Proteomes" id="UP000008225">
    <property type="component" value="Chromosome 16"/>
</dbReference>
<feature type="domain" description="L1 transposable element trimerization" evidence="3">
    <location>
        <begin position="1"/>
        <end position="22"/>
    </location>
</feature>
<evidence type="ECO:0008006" key="7">
    <source>
        <dbReference type="Google" id="ProtNLM"/>
    </source>
</evidence>
<dbReference type="GeneTree" id="ENSGT01150000286955"/>
<dbReference type="Gene3D" id="3.30.250.20">
    <property type="entry name" value="L1 transposable element, C-terminal domain"/>
    <property type="match status" value="1"/>
</dbReference>
<dbReference type="InterPro" id="IPR035300">
    <property type="entry name" value="L1_dsRBD"/>
</dbReference>
<dbReference type="PANTHER" id="PTHR11505">
    <property type="entry name" value="L1 TRANSPOSABLE ELEMENT-RELATED"/>
    <property type="match status" value="1"/>
</dbReference>
<evidence type="ECO:0000259" key="2">
    <source>
        <dbReference type="Pfam" id="PF02994"/>
    </source>
</evidence>
<organism evidence="5 6">
    <name type="scientific">Callithrix jacchus</name>
    <name type="common">White-tufted-ear marmoset</name>
    <name type="synonym">Simia Jacchus</name>
    <dbReference type="NCBI Taxonomy" id="9483"/>
    <lineage>
        <taxon>Eukaryota</taxon>
        <taxon>Metazoa</taxon>
        <taxon>Chordata</taxon>
        <taxon>Craniata</taxon>
        <taxon>Vertebrata</taxon>
        <taxon>Euteleostomi</taxon>
        <taxon>Mammalia</taxon>
        <taxon>Eutheria</taxon>
        <taxon>Euarchontoglires</taxon>
        <taxon>Primates</taxon>
        <taxon>Haplorrhini</taxon>
        <taxon>Platyrrhini</taxon>
        <taxon>Cebidae</taxon>
        <taxon>Callitrichinae</taxon>
        <taxon>Callithrix</taxon>
        <taxon>Callithrix</taxon>
    </lineage>
</organism>
<dbReference type="FunFam" id="3.30.70.1820:FF:000002">
    <property type="entry name" value="LINE-1 retrotransposable element ORF1 protein"/>
    <property type="match status" value="1"/>
</dbReference>
<dbReference type="AlphaFoldDB" id="A0A8I4A622"/>
<sequence>EDKNREKRIKRNEQSLQEIWDYVKRPNLHLIGVPECDGENESKLENTFQDIIQENFPNLAKQDNIQPLVIQRRPQRYSLRRATPRHIIIRFTRVEMKEKILRAAREKGQVTHKGKPIRLIAGLSAETLQGRRVWGPIYNILKENNFQPRISYPAKLSFTIEGKIKSFMNKQVLRDFRWGDGLQSY</sequence>
<keyword evidence="6" id="KW-1185">Reference proteome</keyword>
<protein>
    <recommendedName>
        <fullName evidence="7">L1 transposable element RRM domain-containing protein</fullName>
    </recommendedName>
</protein>
<dbReference type="InterPro" id="IPR035301">
    <property type="entry name" value="L1_trimer"/>
</dbReference>
<evidence type="ECO:0000313" key="5">
    <source>
        <dbReference type="Ensembl" id="ENSCJAP00000092993.1"/>
    </source>
</evidence>
<dbReference type="InterPro" id="IPR043636">
    <property type="entry name" value="L1_RRM_dom"/>
</dbReference>
<reference evidence="5 6" key="1">
    <citation type="submission" date="2009-03" db="EMBL/GenBank/DDBJ databases">
        <authorList>
            <person name="Warren W."/>
            <person name="Ye L."/>
            <person name="Minx P."/>
            <person name="Worley K."/>
            <person name="Gibbs R."/>
            <person name="Wilson R.K."/>
        </authorList>
    </citation>
    <scope>NUCLEOTIDE SEQUENCE [LARGE SCALE GENOMIC DNA]</scope>
</reference>
<reference evidence="5" key="2">
    <citation type="submission" date="2025-08" db="UniProtKB">
        <authorList>
            <consortium name="Ensembl"/>
        </authorList>
    </citation>
    <scope>IDENTIFICATION</scope>
</reference>
<evidence type="ECO:0000313" key="6">
    <source>
        <dbReference type="Proteomes" id="UP000008225"/>
    </source>
</evidence>
<dbReference type="Pfam" id="PF02994">
    <property type="entry name" value="Transposase_22"/>
    <property type="match status" value="1"/>
</dbReference>
<accession>A0A8I4A622</accession>
<dbReference type="InterPro" id="IPR042566">
    <property type="entry name" value="L1_C"/>
</dbReference>
<dbReference type="InterPro" id="IPR004244">
    <property type="entry name" value="Transposase_22"/>
</dbReference>
<reference evidence="5" key="3">
    <citation type="submission" date="2025-09" db="UniProtKB">
        <authorList>
            <consortium name="Ensembl"/>
        </authorList>
    </citation>
    <scope>IDENTIFICATION</scope>
</reference>
<evidence type="ECO:0000259" key="4">
    <source>
        <dbReference type="Pfam" id="PF17490"/>
    </source>
</evidence>
<feature type="domain" description="L1 transposable element RRM" evidence="2">
    <location>
        <begin position="25"/>
        <end position="121"/>
    </location>
</feature>
<dbReference type="OMA" id="PRLIIMH"/>
<comment type="similarity">
    <text evidence="1">Belongs to the transposase 22 family.</text>
</comment>
<dbReference type="Pfam" id="PF17490">
    <property type="entry name" value="Tnp_22_dsRBD"/>
    <property type="match status" value="1"/>
</dbReference>
<evidence type="ECO:0000256" key="1">
    <source>
        <dbReference type="ARBA" id="ARBA00061640"/>
    </source>
</evidence>
<evidence type="ECO:0000259" key="3">
    <source>
        <dbReference type="Pfam" id="PF17489"/>
    </source>
</evidence>